<proteinExistence type="predicted"/>
<protein>
    <submittedName>
        <fullName evidence="1">Uncharacterized protein</fullName>
    </submittedName>
</protein>
<gene>
    <name evidence="1" type="ORF">E5K02_24715</name>
</gene>
<evidence type="ECO:0000313" key="2">
    <source>
        <dbReference type="Proteomes" id="UP000298471"/>
    </source>
</evidence>
<reference evidence="1 2" key="1">
    <citation type="submission" date="2019-04" db="EMBL/GenBank/DDBJ databases">
        <authorList>
            <person name="Feng G."/>
            <person name="Zhang J."/>
            <person name="Zhu H."/>
        </authorList>
    </citation>
    <scope>NUCLEOTIDE SEQUENCE [LARGE SCALE GENOMIC DNA]</scope>
    <source>
        <strain evidence="1 2">9PBR-1</strain>
    </source>
</reference>
<dbReference type="RefSeq" id="WP_135399106.1">
    <property type="nucleotide sequence ID" value="NZ_SRMB01000008.1"/>
</dbReference>
<dbReference type="EMBL" id="SRMB01000008">
    <property type="protein sequence ID" value="TGE20970.1"/>
    <property type="molecule type" value="Genomic_DNA"/>
</dbReference>
<dbReference type="AlphaFoldDB" id="A0A4Z0PT94"/>
<comment type="caution">
    <text evidence="1">The sequence shown here is derived from an EMBL/GenBank/DDBJ whole genome shotgun (WGS) entry which is preliminary data.</text>
</comment>
<keyword evidence="2" id="KW-1185">Reference proteome</keyword>
<name>A0A4Z0PT94_9BACT</name>
<sequence>MIYASFPSFCDLEVSSAWMKEHVLRAIAVAQEEKQHLFDTEYNVYQLIIRFEEGQVELWDAIYYDEKQEPYTMTLQDFLVALNAYVPPK</sequence>
<dbReference type="OrthoDB" id="886955at2"/>
<organism evidence="1 2">
    <name type="scientific">Hymenobacter metallicola</name>
    <dbReference type="NCBI Taxonomy" id="2563114"/>
    <lineage>
        <taxon>Bacteria</taxon>
        <taxon>Pseudomonadati</taxon>
        <taxon>Bacteroidota</taxon>
        <taxon>Cytophagia</taxon>
        <taxon>Cytophagales</taxon>
        <taxon>Hymenobacteraceae</taxon>
        <taxon>Hymenobacter</taxon>
    </lineage>
</organism>
<evidence type="ECO:0000313" key="1">
    <source>
        <dbReference type="EMBL" id="TGE20970.1"/>
    </source>
</evidence>
<dbReference type="Proteomes" id="UP000298471">
    <property type="component" value="Unassembled WGS sequence"/>
</dbReference>
<accession>A0A4Z0PT94</accession>